<comment type="caution">
    <text evidence="2">The sequence shown here is derived from an EMBL/GenBank/DDBJ whole genome shotgun (WGS) entry which is preliminary data.</text>
</comment>
<dbReference type="InterPro" id="IPR001763">
    <property type="entry name" value="Rhodanese-like_dom"/>
</dbReference>
<evidence type="ECO:0000313" key="3">
    <source>
        <dbReference type="Proteomes" id="UP000032233"/>
    </source>
</evidence>
<gene>
    <name evidence="2" type="ORF">X474_06660</name>
</gene>
<dbReference type="SUPFAM" id="SSF52821">
    <property type="entry name" value="Rhodanese/Cell cycle control phosphatase"/>
    <property type="match status" value="1"/>
</dbReference>
<dbReference type="Gene3D" id="3.40.250.10">
    <property type="entry name" value="Rhodanese-like domain"/>
    <property type="match status" value="1"/>
</dbReference>
<dbReference type="InParanoid" id="A0A0D2JGF6"/>
<proteinExistence type="predicted"/>
<sequence length="198" mass="22421">MEENEMKRLSAIVLAFAMVLCFAAYAPAYEAYKVKVEHKGGNVTPTQAMDMWQKDKKNVHIVDVRTAPEYCFVGHPTMADHVPYFLWTGELKKSKGKAKYNLVTNPNFKKELLARYNPKTDTLIFMCRSGKRSCLASKVATDAGFDPKKIFNMMGGFEGDKIKCKFSAYKGQRMLGGWKNEGMPWTYSVDPKKAYAAK</sequence>
<evidence type="ECO:0000259" key="1">
    <source>
        <dbReference type="PROSITE" id="PS50206"/>
    </source>
</evidence>
<reference evidence="2 3" key="1">
    <citation type="submission" date="2013-11" db="EMBL/GenBank/DDBJ databases">
        <title>Metagenomic analysis of a methanogenic consortium involved in long chain n-alkane degradation.</title>
        <authorList>
            <person name="Davidova I.A."/>
            <person name="Callaghan A.V."/>
            <person name="Wawrik B."/>
            <person name="Pruitt S."/>
            <person name="Marks C."/>
            <person name="Duncan K.E."/>
            <person name="Suflita J.M."/>
        </authorList>
    </citation>
    <scope>NUCLEOTIDE SEQUENCE [LARGE SCALE GENOMIC DNA]</scope>
    <source>
        <strain evidence="2 3">SPR</strain>
    </source>
</reference>
<keyword evidence="3" id="KW-1185">Reference proteome</keyword>
<organism evidence="2 3">
    <name type="scientific">Dethiosulfatarculus sandiegensis</name>
    <dbReference type="NCBI Taxonomy" id="1429043"/>
    <lineage>
        <taxon>Bacteria</taxon>
        <taxon>Pseudomonadati</taxon>
        <taxon>Thermodesulfobacteriota</taxon>
        <taxon>Desulfarculia</taxon>
        <taxon>Desulfarculales</taxon>
        <taxon>Desulfarculaceae</taxon>
        <taxon>Dethiosulfatarculus</taxon>
    </lineage>
</organism>
<accession>A0A0D2JGF6</accession>
<dbReference type="STRING" id="1429043.X474_06660"/>
<dbReference type="PANTHER" id="PTHR45431:SF3">
    <property type="entry name" value="RHODANESE-LIKE DOMAIN-CONTAINING PROTEIN 15, CHLOROPLASTIC"/>
    <property type="match status" value="1"/>
</dbReference>
<dbReference type="Pfam" id="PF00581">
    <property type="entry name" value="Rhodanese"/>
    <property type="match status" value="1"/>
</dbReference>
<dbReference type="EMBL" id="AZAC01000008">
    <property type="protein sequence ID" value="KIX14821.1"/>
    <property type="molecule type" value="Genomic_DNA"/>
</dbReference>
<dbReference type="InterPro" id="IPR036873">
    <property type="entry name" value="Rhodanese-like_dom_sf"/>
</dbReference>
<dbReference type="SMART" id="SM00450">
    <property type="entry name" value="RHOD"/>
    <property type="match status" value="1"/>
</dbReference>
<dbReference type="OrthoDB" id="7835227at2"/>
<protein>
    <recommendedName>
        <fullName evidence="1">Rhodanese domain-containing protein</fullName>
    </recommendedName>
</protein>
<evidence type="ECO:0000313" key="2">
    <source>
        <dbReference type="EMBL" id="KIX14821.1"/>
    </source>
</evidence>
<dbReference type="Proteomes" id="UP000032233">
    <property type="component" value="Unassembled WGS sequence"/>
</dbReference>
<dbReference type="AlphaFoldDB" id="A0A0D2JGF6"/>
<dbReference type="InterPro" id="IPR052367">
    <property type="entry name" value="Thiosulfate_ST/Rhodanese-like"/>
</dbReference>
<dbReference type="PROSITE" id="PS50206">
    <property type="entry name" value="RHODANESE_3"/>
    <property type="match status" value="1"/>
</dbReference>
<name>A0A0D2JGF6_9BACT</name>
<feature type="domain" description="Rhodanese" evidence="1">
    <location>
        <begin position="55"/>
        <end position="165"/>
    </location>
</feature>
<dbReference type="PANTHER" id="PTHR45431">
    <property type="entry name" value="RHODANESE-LIKE DOMAIN-CONTAINING PROTEIN 15, CHLOROPLASTIC"/>
    <property type="match status" value="1"/>
</dbReference>